<evidence type="ECO:0000313" key="5">
    <source>
        <dbReference type="EMBL" id="EFH47124.1"/>
    </source>
</evidence>
<dbReference type="SMART" id="SM00499">
    <property type="entry name" value="AAI"/>
    <property type="match status" value="1"/>
</dbReference>
<dbReference type="CDD" id="cd01959">
    <property type="entry name" value="nsLTP2"/>
    <property type="match status" value="1"/>
</dbReference>
<dbReference type="InterPro" id="IPR033872">
    <property type="entry name" value="nsLTP2"/>
</dbReference>
<dbReference type="SUPFAM" id="SSF47699">
    <property type="entry name" value="Bifunctional inhibitor/lipid-transfer protein/seed storage 2S albumin"/>
    <property type="match status" value="1"/>
</dbReference>
<dbReference type="InterPro" id="IPR036312">
    <property type="entry name" value="Bifun_inhib/LTP/seed_sf"/>
</dbReference>
<dbReference type="OrthoDB" id="665742at2759"/>
<evidence type="ECO:0000256" key="2">
    <source>
        <dbReference type="ARBA" id="ARBA00023121"/>
    </source>
</evidence>
<dbReference type="Gene3D" id="1.10.110.10">
    <property type="entry name" value="Plant lipid-transfer and hydrophobic proteins"/>
    <property type="match status" value="1"/>
</dbReference>
<keyword evidence="3" id="KW-0732">Signal</keyword>
<name>D7MK38_ARALL</name>
<proteinExistence type="predicted"/>
<dbReference type="HOGENOM" id="CLU_158223_0_0_1"/>
<feature type="domain" description="Bifunctional inhibitor/plant lipid transfer protein/seed storage helical" evidence="4">
    <location>
        <begin position="38"/>
        <end position="104"/>
    </location>
</feature>
<dbReference type="InterPro" id="IPR016140">
    <property type="entry name" value="Bifunc_inhib/LTP/seed_store"/>
</dbReference>
<accession>D7MK38</accession>
<evidence type="ECO:0000259" key="4">
    <source>
        <dbReference type="SMART" id="SM00499"/>
    </source>
</evidence>
<dbReference type="Pfam" id="PF00234">
    <property type="entry name" value="Tryp_alpha_amyl"/>
    <property type="match status" value="1"/>
</dbReference>
<dbReference type="GO" id="GO:0006869">
    <property type="term" value="P:lipid transport"/>
    <property type="evidence" value="ECO:0007669"/>
    <property type="project" value="InterPro"/>
</dbReference>
<keyword evidence="6" id="KW-1185">Reference proteome</keyword>
<feature type="signal peptide" evidence="3">
    <location>
        <begin position="1"/>
        <end position="24"/>
    </location>
</feature>
<keyword evidence="1" id="KW-0813">Transport</keyword>
<evidence type="ECO:0000256" key="3">
    <source>
        <dbReference type="SAM" id="SignalP"/>
    </source>
</evidence>
<dbReference type="Gramene" id="scaffold_704291.1">
    <property type="protein sequence ID" value="scaffold_704291.1"/>
    <property type="gene ID" value="scaffold_704291.1"/>
</dbReference>
<gene>
    <name evidence="5" type="ORF">ARALYDRAFT_916549</name>
</gene>
<sequence length="104" mass="11405">MKFTTFVFIVFVVGAMLSPVPVRARVVESFKEEVNVTCDANELSSCLLPFTTGVSPSTTCCTKLKEQQPCFCTYIKDPKYSQYVGTPNAKKTLATCGVPYPTTC</sequence>
<dbReference type="AlphaFoldDB" id="D7MK38"/>
<protein>
    <recommendedName>
        <fullName evidence="4">Bifunctional inhibitor/plant lipid transfer protein/seed storage helical domain-containing protein</fullName>
    </recommendedName>
</protein>
<dbReference type="STRING" id="81972.D7MK38"/>
<dbReference type="PANTHER" id="PTHR33214:SF47">
    <property type="entry name" value="BIFUNCTIONAL INHIBITOR_LIPID-TRANSFER PROTEIN_SEED STORAGE 2S ALBUMIN SUPERFAMILY PROTEIN"/>
    <property type="match status" value="1"/>
</dbReference>
<keyword evidence="2" id="KW-0446">Lipid-binding</keyword>
<evidence type="ECO:0000313" key="6">
    <source>
        <dbReference type="Proteomes" id="UP000008694"/>
    </source>
</evidence>
<evidence type="ECO:0000256" key="1">
    <source>
        <dbReference type="ARBA" id="ARBA00022448"/>
    </source>
</evidence>
<dbReference type="EMBL" id="GL348719">
    <property type="protein sequence ID" value="EFH47124.1"/>
    <property type="molecule type" value="Genomic_DNA"/>
</dbReference>
<organism evidence="6">
    <name type="scientific">Arabidopsis lyrata subsp. lyrata</name>
    <name type="common">Lyre-leaved rock-cress</name>
    <dbReference type="NCBI Taxonomy" id="81972"/>
    <lineage>
        <taxon>Eukaryota</taxon>
        <taxon>Viridiplantae</taxon>
        <taxon>Streptophyta</taxon>
        <taxon>Embryophyta</taxon>
        <taxon>Tracheophyta</taxon>
        <taxon>Spermatophyta</taxon>
        <taxon>Magnoliopsida</taxon>
        <taxon>eudicotyledons</taxon>
        <taxon>Gunneridae</taxon>
        <taxon>Pentapetalae</taxon>
        <taxon>rosids</taxon>
        <taxon>malvids</taxon>
        <taxon>Brassicales</taxon>
        <taxon>Brassicaceae</taxon>
        <taxon>Camelineae</taxon>
        <taxon>Arabidopsis</taxon>
    </lineage>
</organism>
<dbReference type="GO" id="GO:0008289">
    <property type="term" value="F:lipid binding"/>
    <property type="evidence" value="ECO:0007669"/>
    <property type="project" value="UniProtKB-KW"/>
</dbReference>
<reference evidence="6" key="1">
    <citation type="journal article" date="2011" name="Nat. Genet.">
        <title>The Arabidopsis lyrata genome sequence and the basis of rapid genome size change.</title>
        <authorList>
            <person name="Hu T.T."/>
            <person name="Pattyn P."/>
            <person name="Bakker E.G."/>
            <person name="Cao J."/>
            <person name="Cheng J.-F."/>
            <person name="Clark R.M."/>
            <person name="Fahlgren N."/>
            <person name="Fawcett J.A."/>
            <person name="Grimwood J."/>
            <person name="Gundlach H."/>
            <person name="Haberer G."/>
            <person name="Hollister J.D."/>
            <person name="Ossowski S."/>
            <person name="Ottilar R.P."/>
            <person name="Salamov A.A."/>
            <person name="Schneeberger K."/>
            <person name="Spannagl M."/>
            <person name="Wang X."/>
            <person name="Yang L."/>
            <person name="Nasrallah M.E."/>
            <person name="Bergelson J."/>
            <person name="Carrington J.C."/>
            <person name="Gaut B.S."/>
            <person name="Schmutz J."/>
            <person name="Mayer K.F.X."/>
            <person name="Van de Peer Y."/>
            <person name="Grigoriev I.V."/>
            <person name="Nordborg M."/>
            <person name="Weigel D."/>
            <person name="Guo Y.-L."/>
        </authorList>
    </citation>
    <scope>NUCLEOTIDE SEQUENCE [LARGE SCALE GENOMIC DNA]</scope>
    <source>
        <strain evidence="6">cv. MN47</strain>
    </source>
</reference>
<dbReference type="KEGG" id="aly:9306935"/>
<dbReference type="PANTHER" id="PTHR33214">
    <property type="entry name" value="BIFUNCTIONAL INHIBITOR/LIPID-TRANSFER PROTEIN/SEED STORAGE 2S ALBUMIN SUPERFAMILY PROTEIN"/>
    <property type="match status" value="1"/>
</dbReference>
<dbReference type="Proteomes" id="UP000008694">
    <property type="component" value="Unassembled WGS sequence"/>
</dbReference>
<feature type="chain" id="PRO_5003103874" description="Bifunctional inhibitor/plant lipid transfer protein/seed storage helical domain-containing protein" evidence="3">
    <location>
        <begin position="25"/>
        <end position="104"/>
    </location>
</feature>